<keyword evidence="2" id="KW-1185">Reference proteome</keyword>
<evidence type="ECO:0000313" key="1">
    <source>
        <dbReference type="EMBL" id="GMN48593.1"/>
    </source>
</evidence>
<proteinExistence type="predicted"/>
<protein>
    <submittedName>
        <fullName evidence="1">Uncharacterized protein</fullName>
    </submittedName>
</protein>
<reference evidence="1" key="1">
    <citation type="submission" date="2023-07" db="EMBL/GenBank/DDBJ databases">
        <title>draft genome sequence of fig (Ficus carica).</title>
        <authorList>
            <person name="Takahashi T."/>
            <person name="Nishimura K."/>
        </authorList>
    </citation>
    <scope>NUCLEOTIDE SEQUENCE</scope>
</reference>
<dbReference type="Proteomes" id="UP001187192">
    <property type="component" value="Unassembled WGS sequence"/>
</dbReference>
<gene>
    <name evidence="1" type="ORF">TIFTF001_017781</name>
</gene>
<name>A0AA88D7A2_FICCA</name>
<comment type="caution">
    <text evidence="1">The sequence shown here is derived from an EMBL/GenBank/DDBJ whole genome shotgun (WGS) entry which is preliminary data.</text>
</comment>
<dbReference type="AlphaFoldDB" id="A0AA88D7A2"/>
<organism evidence="1 2">
    <name type="scientific">Ficus carica</name>
    <name type="common">Common fig</name>
    <dbReference type="NCBI Taxonomy" id="3494"/>
    <lineage>
        <taxon>Eukaryota</taxon>
        <taxon>Viridiplantae</taxon>
        <taxon>Streptophyta</taxon>
        <taxon>Embryophyta</taxon>
        <taxon>Tracheophyta</taxon>
        <taxon>Spermatophyta</taxon>
        <taxon>Magnoliopsida</taxon>
        <taxon>eudicotyledons</taxon>
        <taxon>Gunneridae</taxon>
        <taxon>Pentapetalae</taxon>
        <taxon>rosids</taxon>
        <taxon>fabids</taxon>
        <taxon>Rosales</taxon>
        <taxon>Moraceae</taxon>
        <taxon>Ficeae</taxon>
        <taxon>Ficus</taxon>
    </lineage>
</organism>
<sequence length="113" mass="12455">MVRVLAKVSPWQEDRRCGKEQGRNEIVGGGVWSPRTGEVLHPSDLSFDGVLVPLELLLCGVNSDPCATESWPSNDKEIPLTIGVLSKKSLTCARFQCAEAYTRYRASIIHLSL</sequence>
<accession>A0AA88D7A2</accession>
<evidence type="ECO:0000313" key="2">
    <source>
        <dbReference type="Proteomes" id="UP001187192"/>
    </source>
</evidence>
<dbReference type="EMBL" id="BTGU01000028">
    <property type="protein sequence ID" value="GMN48593.1"/>
    <property type="molecule type" value="Genomic_DNA"/>
</dbReference>